<comment type="similarity">
    <text evidence="1 2">Belongs to the Dps family.</text>
</comment>
<dbReference type="InterPro" id="IPR023188">
    <property type="entry name" value="DPS_DNA-bd_CS"/>
</dbReference>
<organism evidence="4 5">
    <name type="scientific">Cellulophaga fucicola</name>
    <dbReference type="NCBI Taxonomy" id="76595"/>
    <lineage>
        <taxon>Bacteria</taxon>
        <taxon>Pseudomonadati</taxon>
        <taxon>Bacteroidota</taxon>
        <taxon>Flavobacteriia</taxon>
        <taxon>Flavobacteriales</taxon>
        <taxon>Flavobacteriaceae</taxon>
        <taxon>Cellulophaga</taxon>
    </lineage>
</organism>
<feature type="domain" description="Ferritin/DPS" evidence="3">
    <location>
        <begin position="30"/>
        <end position="169"/>
    </location>
</feature>
<keyword evidence="4" id="KW-0238">DNA-binding</keyword>
<proteinExistence type="inferred from homology"/>
<dbReference type="GO" id="GO:0008199">
    <property type="term" value="F:ferric iron binding"/>
    <property type="evidence" value="ECO:0007669"/>
    <property type="project" value="InterPro"/>
</dbReference>
<evidence type="ECO:0000259" key="3">
    <source>
        <dbReference type="Pfam" id="PF00210"/>
    </source>
</evidence>
<dbReference type="Proteomes" id="UP000183257">
    <property type="component" value="Unassembled WGS sequence"/>
</dbReference>
<evidence type="ECO:0000256" key="2">
    <source>
        <dbReference type="RuleBase" id="RU003875"/>
    </source>
</evidence>
<dbReference type="PANTHER" id="PTHR42932:SF1">
    <property type="entry name" value="GENERAL STRESS PROTEIN 20U"/>
    <property type="match status" value="1"/>
</dbReference>
<name>A0A1K1PNE5_9FLAO</name>
<dbReference type="EMBL" id="FPIY01000002">
    <property type="protein sequence ID" value="SFW49224.1"/>
    <property type="molecule type" value="Genomic_DNA"/>
</dbReference>
<reference evidence="5" key="1">
    <citation type="submission" date="2016-11" db="EMBL/GenBank/DDBJ databases">
        <authorList>
            <person name="Varghese N."/>
            <person name="Submissions S."/>
        </authorList>
    </citation>
    <scope>NUCLEOTIDE SEQUENCE [LARGE SCALE GENOMIC DNA]</scope>
    <source>
        <strain evidence="5">DSM 24786</strain>
    </source>
</reference>
<dbReference type="STRING" id="76595.SAMN05660313_02062"/>
<dbReference type="PIRSF" id="PIRSF005900">
    <property type="entry name" value="Dps"/>
    <property type="match status" value="1"/>
</dbReference>
<dbReference type="AlphaFoldDB" id="A0A1K1PNE5"/>
<dbReference type="Pfam" id="PF00210">
    <property type="entry name" value="Ferritin"/>
    <property type="match status" value="1"/>
</dbReference>
<dbReference type="GO" id="GO:0016722">
    <property type="term" value="F:oxidoreductase activity, acting on metal ions"/>
    <property type="evidence" value="ECO:0007669"/>
    <property type="project" value="InterPro"/>
</dbReference>
<dbReference type="PRINTS" id="PR01346">
    <property type="entry name" value="HELNAPAPROT"/>
</dbReference>
<gene>
    <name evidence="4" type="ORF">SAMN05660313_02062</name>
</gene>
<evidence type="ECO:0000256" key="1">
    <source>
        <dbReference type="ARBA" id="ARBA00009497"/>
    </source>
</evidence>
<dbReference type="InterPro" id="IPR009078">
    <property type="entry name" value="Ferritin-like_SF"/>
</dbReference>
<dbReference type="PROSITE" id="PS00818">
    <property type="entry name" value="DPS_1"/>
    <property type="match status" value="1"/>
</dbReference>
<dbReference type="SUPFAM" id="SSF47240">
    <property type="entry name" value="Ferritin-like"/>
    <property type="match status" value="1"/>
</dbReference>
<evidence type="ECO:0000313" key="4">
    <source>
        <dbReference type="EMBL" id="SFW49224.1"/>
    </source>
</evidence>
<dbReference type="GO" id="GO:0003677">
    <property type="term" value="F:DNA binding"/>
    <property type="evidence" value="ECO:0007669"/>
    <property type="project" value="UniProtKB-KW"/>
</dbReference>
<dbReference type="InterPro" id="IPR012347">
    <property type="entry name" value="Ferritin-like"/>
</dbReference>
<accession>A0A1K1PNE5</accession>
<dbReference type="Gene3D" id="1.20.1260.10">
    <property type="match status" value="1"/>
</dbReference>
<dbReference type="InterPro" id="IPR002177">
    <property type="entry name" value="DPS_DNA-bd"/>
</dbReference>
<protein>
    <submittedName>
        <fullName evidence="4">Starvation-inducible DNA-binding protein</fullName>
    </submittedName>
</protein>
<keyword evidence="5" id="KW-1185">Reference proteome</keyword>
<evidence type="ECO:0000313" key="5">
    <source>
        <dbReference type="Proteomes" id="UP000183257"/>
    </source>
</evidence>
<dbReference type="CDD" id="cd01043">
    <property type="entry name" value="DPS"/>
    <property type="match status" value="1"/>
</dbReference>
<dbReference type="InterPro" id="IPR008331">
    <property type="entry name" value="Ferritin_DPS_dom"/>
</dbReference>
<sequence length="182" mass="21226">MVYSMNNLKPTNIMNYLNISDNKLVPVVGELNMLLADYSVYYQKLRSFHWNVLGQNFFDLHEKFEELYTDARVKVDDIAERVLTLRYHPVSNFSKYLKISSIEEVSPLIDDKEMVSEILSDHQKILKQMKVTIEAAEEAGDEGTIDMMGSYIAELEKSSWMLDAWRKNTEDQLKIRSKEMVS</sequence>
<dbReference type="PANTHER" id="PTHR42932">
    <property type="entry name" value="GENERAL STRESS PROTEIN 20U"/>
    <property type="match status" value="1"/>
</dbReference>